<dbReference type="OrthoDB" id="4145676at2"/>
<dbReference type="InterPro" id="IPR036390">
    <property type="entry name" value="WH_DNA-bd_sf"/>
</dbReference>
<feature type="domain" description="O-methyltransferase C-terminal" evidence="5">
    <location>
        <begin position="117"/>
        <end position="317"/>
    </location>
</feature>
<name>A0A2N8P0E0_STREU</name>
<dbReference type="RefSeq" id="WP_102917556.1">
    <property type="nucleotide sequence ID" value="NZ_JACHJF010000020.1"/>
</dbReference>
<evidence type="ECO:0000256" key="1">
    <source>
        <dbReference type="ARBA" id="ARBA00022603"/>
    </source>
</evidence>
<dbReference type="Gene3D" id="1.10.287.1350">
    <property type="match status" value="1"/>
</dbReference>
<keyword evidence="1 8" id="KW-0489">Methyltransferase</keyword>
<evidence type="ECO:0000259" key="5">
    <source>
        <dbReference type="Pfam" id="PF00891"/>
    </source>
</evidence>
<dbReference type="GO" id="GO:0032259">
    <property type="term" value="P:methylation"/>
    <property type="evidence" value="ECO:0007669"/>
    <property type="project" value="UniProtKB-KW"/>
</dbReference>
<dbReference type="Gene3D" id="3.40.50.150">
    <property type="entry name" value="Vaccinia Virus protein VP39"/>
    <property type="match status" value="1"/>
</dbReference>
<dbReference type="SUPFAM" id="SSF53335">
    <property type="entry name" value="S-adenosyl-L-methionine-dependent methyltransferases"/>
    <property type="match status" value="1"/>
</dbReference>
<dbReference type="InterPro" id="IPR036388">
    <property type="entry name" value="WH-like_DNA-bd_sf"/>
</dbReference>
<dbReference type="Gene3D" id="1.10.10.10">
    <property type="entry name" value="Winged helix-like DNA-binding domain superfamily/Winged helix DNA-binding domain"/>
    <property type="match status" value="1"/>
</dbReference>
<dbReference type="InterPro" id="IPR016461">
    <property type="entry name" value="COMT-like"/>
</dbReference>
<feature type="active site" description="Proton acceptor" evidence="4">
    <location>
        <position position="247"/>
    </location>
</feature>
<dbReference type="InterPro" id="IPR029063">
    <property type="entry name" value="SAM-dependent_MTases_sf"/>
</dbReference>
<reference evidence="9" key="2">
    <citation type="submission" date="2015-07" db="EMBL/GenBank/DDBJ databases">
        <authorList>
            <person name="Graham D.E."/>
            <person name="Giannone R.J."/>
            <person name="Gulvik C.A."/>
            <person name="Hettich R.L."/>
            <person name="Klingeman D.M."/>
            <person name="Mahan K.M."/>
            <person name="Parry R.J."/>
            <person name="Spain J.C."/>
        </authorList>
    </citation>
    <scope>NUCLEOTIDE SEQUENCE [LARGE SCALE GENOMIC DNA]</scope>
    <source>
        <strain evidence="9">ATCC 27428</strain>
    </source>
</reference>
<comment type="caution">
    <text evidence="8">The sequence shown here is derived from an EMBL/GenBank/DDBJ whole genome shotgun (WGS) entry which is preliminary data.</text>
</comment>
<evidence type="ECO:0000313" key="7">
    <source>
        <dbReference type="EMBL" id="MBB5121688.1"/>
    </source>
</evidence>
<protein>
    <submittedName>
        <fullName evidence="7 8">Methyltransferase</fullName>
    </submittedName>
</protein>
<dbReference type="SUPFAM" id="SSF46785">
    <property type="entry name" value="Winged helix' DNA-binding domain"/>
    <property type="match status" value="1"/>
</dbReference>
<dbReference type="GO" id="GO:0008171">
    <property type="term" value="F:O-methyltransferase activity"/>
    <property type="evidence" value="ECO:0007669"/>
    <property type="project" value="InterPro"/>
</dbReference>
<sequence length="339" mass="35354">MTQHRQQNPSLAELAGLATPLAIRVAATLRIADHLTAGPRTAAALADEVAADPDTLGRLLRHLRAVGVLYEDGERGYGLTALGAELREDHPGGLRPRLDMNGAEGRADLSFVRFLHTVRTARPAFDAHYGRGFWEDTLADPSRAGAFNHRMGLAITAEAAAITAAYDWGALGRVADVGGGNGALLTALLRGHPRLRGTVVDLPEVGQAARAALDAAGLADRAEFVVGNFFERLPVDGGACVLSAVLHNWGDAESLVILRRCAEAVGPGGRVFVIEKIGPDGVSPDTEADLHMAAYFGSGARERAVTEIGALADEAGLDTVAVHPAGASAVVELAVRPLS</sequence>
<evidence type="ECO:0000313" key="8">
    <source>
        <dbReference type="EMBL" id="PNE34486.1"/>
    </source>
</evidence>
<dbReference type="Proteomes" id="UP000235945">
    <property type="component" value="Unassembled WGS sequence"/>
</dbReference>
<dbReference type="Pfam" id="PF00891">
    <property type="entry name" value="Methyltransf_2"/>
    <property type="match status" value="1"/>
</dbReference>
<dbReference type="Pfam" id="PF08100">
    <property type="entry name" value="Dimerisation"/>
    <property type="match status" value="1"/>
</dbReference>
<reference evidence="8" key="1">
    <citation type="submission" date="2015-07" db="EMBL/GenBank/DDBJ databases">
        <authorList>
            <person name="Noorani M."/>
        </authorList>
    </citation>
    <scope>NUCLEOTIDE SEQUENCE [LARGE SCALE GENOMIC DNA]</scope>
    <source>
        <strain evidence="8">ATCC 27428</strain>
    </source>
</reference>
<dbReference type="PIRSF" id="PIRSF005739">
    <property type="entry name" value="O-mtase"/>
    <property type="match status" value="1"/>
</dbReference>
<proteinExistence type="predicted"/>
<dbReference type="EMBL" id="LGUI01000002">
    <property type="protein sequence ID" value="PNE34486.1"/>
    <property type="molecule type" value="Genomic_DNA"/>
</dbReference>
<evidence type="ECO:0000256" key="4">
    <source>
        <dbReference type="PIRSR" id="PIRSR005739-1"/>
    </source>
</evidence>
<gene>
    <name evidence="8" type="ORF">AF335_07870</name>
    <name evidence="7" type="ORF">FHS36_005157</name>
</gene>
<evidence type="ECO:0000313" key="10">
    <source>
        <dbReference type="Proteomes" id="UP000528608"/>
    </source>
</evidence>
<feature type="domain" description="O-methyltransferase dimerisation" evidence="6">
    <location>
        <begin position="16"/>
        <end position="84"/>
    </location>
</feature>
<dbReference type="InterPro" id="IPR012967">
    <property type="entry name" value="COMT_dimerisation"/>
</dbReference>
<evidence type="ECO:0000313" key="9">
    <source>
        <dbReference type="Proteomes" id="UP000235945"/>
    </source>
</evidence>
<evidence type="ECO:0000259" key="6">
    <source>
        <dbReference type="Pfam" id="PF08100"/>
    </source>
</evidence>
<dbReference type="EMBL" id="JACHJF010000020">
    <property type="protein sequence ID" value="MBB5121688.1"/>
    <property type="molecule type" value="Genomic_DNA"/>
</dbReference>
<dbReference type="CDD" id="cd02440">
    <property type="entry name" value="AdoMet_MTases"/>
    <property type="match status" value="1"/>
</dbReference>
<dbReference type="GO" id="GO:0046983">
    <property type="term" value="F:protein dimerization activity"/>
    <property type="evidence" value="ECO:0007669"/>
    <property type="project" value="InterPro"/>
</dbReference>
<dbReference type="PANTHER" id="PTHR43712">
    <property type="entry name" value="PUTATIVE (AFU_ORTHOLOGUE AFUA_4G14580)-RELATED"/>
    <property type="match status" value="1"/>
</dbReference>
<organism evidence="8 9">
    <name type="scientific">Streptomyces eurocidicus</name>
    <name type="common">Streptoverticillium eurocidicus</name>
    <dbReference type="NCBI Taxonomy" id="66423"/>
    <lineage>
        <taxon>Bacteria</taxon>
        <taxon>Bacillati</taxon>
        <taxon>Actinomycetota</taxon>
        <taxon>Actinomycetes</taxon>
        <taxon>Kitasatosporales</taxon>
        <taxon>Streptomycetaceae</taxon>
        <taxon>Streptomyces</taxon>
    </lineage>
</organism>
<reference evidence="7 10" key="3">
    <citation type="submission" date="2020-08" db="EMBL/GenBank/DDBJ databases">
        <title>Genomic Encyclopedia of Type Strains, Phase III (KMG-III): the genomes of soil and plant-associated and newly described type strains.</title>
        <authorList>
            <person name="Whitman W."/>
        </authorList>
    </citation>
    <scope>NUCLEOTIDE SEQUENCE [LARGE SCALE GENOMIC DNA]</scope>
    <source>
        <strain evidence="7 10">CECT 3259</strain>
    </source>
</reference>
<dbReference type="PANTHER" id="PTHR43712:SF2">
    <property type="entry name" value="O-METHYLTRANSFERASE CICE"/>
    <property type="match status" value="1"/>
</dbReference>
<dbReference type="Proteomes" id="UP000528608">
    <property type="component" value="Unassembled WGS sequence"/>
</dbReference>
<evidence type="ECO:0000256" key="3">
    <source>
        <dbReference type="ARBA" id="ARBA00022691"/>
    </source>
</evidence>
<dbReference type="AlphaFoldDB" id="A0A2N8P0E0"/>
<keyword evidence="9" id="KW-1185">Reference proteome</keyword>
<keyword evidence="2 8" id="KW-0808">Transferase</keyword>
<dbReference type="PROSITE" id="PS51683">
    <property type="entry name" value="SAM_OMT_II"/>
    <property type="match status" value="1"/>
</dbReference>
<evidence type="ECO:0000256" key="2">
    <source>
        <dbReference type="ARBA" id="ARBA00022679"/>
    </source>
</evidence>
<keyword evidence="3" id="KW-0949">S-adenosyl-L-methionine</keyword>
<dbReference type="InterPro" id="IPR001077">
    <property type="entry name" value="COMT_C"/>
</dbReference>
<accession>A0A2N8P0E0</accession>